<gene>
    <name evidence="1" type="ORF">WKW82_11365</name>
</gene>
<organism evidence="1 2">
    <name type="scientific">Variovorax rhizosphaerae</name>
    <dbReference type="NCBI Taxonomy" id="1836200"/>
    <lineage>
        <taxon>Bacteria</taxon>
        <taxon>Pseudomonadati</taxon>
        <taxon>Pseudomonadota</taxon>
        <taxon>Betaproteobacteria</taxon>
        <taxon>Burkholderiales</taxon>
        <taxon>Comamonadaceae</taxon>
        <taxon>Variovorax</taxon>
    </lineage>
</organism>
<protein>
    <submittedName>
        <fullName evidence="1">Uncharacterized protein</fullName>
    </submittedName>
</protein>
<comment type="caution">
    <text evidence="1">The sequence shown here is derived from an EMBL/GenBank/DDBJ whole genome shotgun (WGS) entry which is preliminary data.</text>
</comment>
<dbReference type="RefSeq" id="WP_340342393.1">
    <property type="nucleotide sequence ID" value="NZ_JBBKZT010000004.1"/>
</dbReference>
<evidence type="ECO:0000313" key="1">
    <source>
        <dbReference type="EMBL" id="MEJ8847253.1"/>
    </source>
</evidence>
<name>A0ABU8WKD9_9BURK</name>
<keyword evidence="2" id="KW-1185">Reference proteome</keyword>
<accession>A0ABU8WKD9</accession>
<dbReference type="Proteomes" id="UP001385892">
    <property type="component" value="Unassembled WGS sequence"/>
</dbReference>
<reference evidence="1 2" key="1">
    <citation type="submission" date="2024-03" db="EMBL/GenBank/DDBJ databases">
        <title>Novel species of the genus Variovorax.</title>
        <authorList>
            <person name="Liu Q."/>
            <person name="Xin Y.-H."/>
        </authorList>
    </citation>
    <scope>NUCLEOTIDE SEQUENCE [LARGE SCALE GENOMIC DNA]</scope>
    <source>
        <strain evidence="1 2">KACC 18900</strain>
    </source>
</reference>
<proteinExistence type="predicted"/>
<evidence type="ECO:0000313" key="2">
    <source>
        <dbReference type="Proteomes" id="UP001385892"/>
    </source>
</evidence>
<dbReference type="EMBL" id="JBBKZT010000004">
    <property type="protein sequence ID" value="MEJ8847253.1"/>
    <property type="molecule type" value="Genomic_DNA"/>
</dbReference>
<sequence length="46" mass="5063">MKQDLDVVHTLRASSLNAWAAHGDPLRTVRWQADPIVIPPDSVDLG</sequence>